<dbReference type="Pfam" id="PF07690">
    <property type="entry name" value="MFS_1"/>
    <property type="match status" value="1"/>
</dbReference>
<dbReference type="AlphaFoldDB" id="A0A512NEE7"/>
<keyword evidence="7 8" id="KW-0472">Membrane</keyword>
<dbReference type="InterPro" id="IPR001958">
    <property type="entry name" value="Tet-R_TetA/multi-R_MdtG-like"/>
</dbReference>
<dbReference type="PANTHER" id="PTHR23504:SF15">
    <property type="entry name" value="MAJOR FACILITATOR SUPERFAMILY (MFS) PROFILE DOMAIN-CONTAINING PROTEIN"/>
    <property type="match status" value="1"/>
</dbReference>
<evidence type="ECO:0000313" key="10">
    <source>
        <dbReference type="EMBL" id="GEP57323.1"/>
    </source>
</evidence>
<proteinExistence type="inferred from homology"/>
<evidence type="ECO:0000313" key="11">
    <source>
        <dbReference type="Proteomes" id="UP000321058"/>
    </source>
</evidence>
<comment type="similarity">
    <text evidence="3">Belongs to the major facilitator superfamily. TCR/Tet family.</text>
</comment>
<evidence type="ECO:0000256" key="3">
    <source>
        <dbReference type="ARBA" id="ARBA00007520"/>
    </source>
</evidence>
<dbReference type="PRINTS" id="PR01035">
    <property type="entry name" value="TCRTETA"/>
</dbReference>
<feature type="transmembrane region" description="Helical" evidence="8">
    <location>
        <begin position="101"/>
        <end position="121"/>
    </location>
</feature>
<feature type="transmembrane region" description="Helical" evidence="8">
    <location>
        <begin position="133"/>
        <end position="156"/>
    </location>
</feature>
<feature type="transmembrane region" description="Helical" evidence="8">
    <location>
        <begin position="250"/>
        <end position="273"/>
    </location>
</feature>
<gene>
    <name evidence="10" type="primary">tetA_1</name>
    <name evidence="10" type="ORF">RSO01_44890</name>
</gene>
<dbReference type="RefSeq" id="WP_147151690.1">
    <property type="nucleotide sequence ID" value="NZ_BKAJ01000077.1"/>
</dbReference>
<feature type="transmembrane region" description="Helical" evidence="8">
    <location>
        <begin position="343"/>
        <end position="365"/>
    </location>
</feature>
<dbReference type="InterPro" id="IPR011701">
    <property type="entry name" value="MFS"/>
</dbReference>
<feature type="transmembrane region" description="Helical" evidence="8">
    <location>
        <begin position="216"/>
        <end position="238"/>
    </location>
</feature>
<organism evidence="10 11">
    <name type="scientific">Reyranella soli</name>
    <dbReference type="NCBI Taxonomy" id="1230389"/>
    <lineage>
        <taxon>Bacteria</taxon>
        <taxon>Pseudomonadati</taxon>
        <taxon>Pseudomonadota</taxon>
        <taxon>Alphaproteobacteria</taxon>
        <taxon>Hyphomicrobiales</taxon>
        <taxon>Reyranellaceae</taxon>
        <taxon>Reyranella</taxon>
    </lineage>
</organism>
<comment type="caution">
    <text evidence="10">The sequence shown here is derived from an EMBL/GenBank/DDBJ whole genome shotgun (WGS) entry which is preliminary data.</text>
</comment>
<name>A0A512NEE7_9HYPH</name>
<dbReference type="InterPro" id="IPR020846">
    <property type="entry name" value="MFS_dom"/>
</dbReference>
<feature type="transmembrane region" description="Helical" evidence="8">
    <location>
        <begin position="371"/>
        <end position="391"/>
    </location>
</feature>
<dbReference type="PROSITE" id="PS00216">
    <property type="entry name" value="SUGAR_TRANSPORT_1"/>
    <property type="match status" value="1"/>
</dbReference>
<dbReference type="PROSITE" id="PS50850">
    <property type="entry name" value="MFS"/>
    <property type="match status" value="1"/>
</dbReference>
<evidence type="ECO:0000256" key="5">
    <source>
        <dbReference type="ARBA" id="ARBA00022692"/>
    </source>
</evidence>
<keyword evidence="11" id="KW-1185">Reference proteome</keyword>
<dbReference type="SUPFAM" id="SSF103473">
    <property type="entry name" value="MFS general substrate transporter"/>
    <property type="match status" value="1"/>
</dbReference>
<comment type="subcellular location">
    <subcellularLocation>
        <location evidence="2">Membrane</location>
        <topology evidence="2">Multi-pass membrane protein</topology>
    </subcellularLocation>
</comment>
<evidence type="ECO:0000256" key="8">
    <source>
        <dbReference type="SAM" id="Phobius"/>
    </source>
</evidence>
<accession>A0A512NEE7</accession>
<feature type="transmembrane region" description="Helical" evidence="8">
    <location>
        <begin position="45"/>
        <end position="64"/>
    </location>
</feature>
<feature type="transmembrane region" description="Helical" evidence="8">
    <location>
        <begin position="162"/>
        <end position="182"/>
    </location>
</feature>
<evidence type="ECO:0000256" key="2">
    <source>
        <dbReference type="ARBA" id="ARBA00004141"/>
    </source>
</evidence>
<dbReference type="GO" id="GO:0022857">
    <property type="term" value="F:transmembrane transporter activity"/>
    <property type="evidence" value="ECO:0007669"/>
    <property type="project" value="InterPro"/>
</dbReference>
<keyword evidence="5 8" id="KW-0812">Transmembrane</keyword>
<dbReference type="PANTHER" id="PTHR23504">
    <property type="entry name" value="MAJOR FACILITATOR SUPERFAMILY DOMAIN-CONTAINING PROTEIN 10"/>
    <property type="match status" value="1"/>
</dbReference>
<protein>
    <submittedName>
        <fullName evidence="10">Tetracycline resistance MFS efflux pump</fullName>
    </submittedName>
</protein>
<evidence type="ECO:0000256" key="7">
    <source>
        <dbReference type="ARBA" id="ARBA00023136"/>
    </source>
</evidence>
<feature type="transmembrane region" description="Helical" evidence="8">
    <location>
        <begin position="304"/>
        <end position="322"/>
    </location>
</feature>
<dbReference type="Gene3D" id="1.20.1250.20">
    <property type="entry name" value="MFS general substrate transporter like domains"/>
    <property type="match status" value="1"/>
</dbReference>
<comment type="function">
    <text evidence="1">Resistance to tetracycline by an active tetracycline efflux. This is an energy-dependent process that decreases the accumulation of the antibiotic in whole cells. This protein functions as a metal-tetracycline/H(+) antiporter.</text>
</comment>
<dbReference type="Proteomes" id="UP000321058">
    <property type="component" value="Unassembled WGS sequence"/>
</dbReference>
<evidence type="ECO:0000259" key="9">
    <source>
        <dbReference type="PROSITE" id="PS50850"/>
    </source>
</evidence>
<feature type="domain" description="Major facilitator superfamily (MFS) profile" evidence="9">
    <location>
        <begin position="5"/>
        <end position="395"/>
    </location>
</feature>
<evidence type="ECO:0000256" key="4">
    <source>
        <dbReference type="ARBA" id="ARBA00022448"/>
    </source>
</evidence>
<dbReference type="EMBL" id="BKAJ01000077">
    <property type="protein sequence ID" value="GEP57323.1"/>
    <property type="molecule type" value="Genomic_DNA"/>
</dbReference>
<dbReference type="InterPro" id="IPR005829">
    <property type="entry name" value="Sugar_transporter_CS"/>
</dbReference>
<feature type="transmembrane region" description="Helical" evidence="8">
    <location>
        <begin position="280"/>
        <end position="298"/>
    </location>
</feature>
<evidence type="ECO:0000256" key="6">
    <source>
        <dbReference type="ARBA" id="ARBA00022989"/>
    </source>
</evidence>
<keyword evidence="6 8" id="KW-1133">Transmembrane helix</keyword>
<dbReference type="OrthoDB" id="9764259at2"/>
<dbReference type="GO" id="GO:0016020">
    <property type="term" value="C:membrane"/>
    <property type="evidence" value="ECO:0007669"/>
    <property type="project" value="UniProtKB-SubCell"/>
</dbReference>
<evidence type="ECO:0000256" key="1">
    <source>
        <dbReference type="ARBA" id="ARBA00003279"/>
    </source>
</evidence>
<dbReference type="CDD" id="cd17388">
    <property type="entry name" value="MFS_TetA"/>
    <property type="match status" value="1"/>
</dbReference>
<feature type="transmembrane region" description="Helical" evidence="8">
    <location>
        <begin position="76"/>
        <end position="95"/>
    </location>
</feature>
<reference evidence="10 11" key="1">
    <citation type="submission" date="2019-07" db="EMBL/GenBank/DDBJ databases">
        <title>Whole genome shotgun sequence of Reyranella soli NBRC 108950.</title>
        <authorList>
            <person name="Hosoyama A."/>
            <person name="Uohara A."/>
            <person name="Ohji S."/>
            <person name="Ichikawa N."/>
        </authorList>
    </citation>
    <scope>NUCLEOTIDE SEQUENCE [LARGE SCALE GENOMIC DNA]</scope>
    <source>
        <strain evidence="10 11">NBRC 108950</strain>
    </source>
</reference>
<sequence>MNNRALAFIFCTATLDVLALGIVVQVMPVLLLGFAAGNTSSAAEMLVLFASVWGLMQFLSSPILGALSDRFGRRPVILLSCLGLSMDHVFMALAPTIELLLVGRVISGITSATISTARAYVADVSAPEQRARAFGFIGMSFGIGFVLGPAIGGFLGDVDPRLPFWVSAAASLANAFFGWFVLPESLPPERRMAFSWKRANPVGALRLLLSQRELPSLATIHFLITLVQQVLPAVFVLYTAHRYGWDGRTIGLTLVALGLGSALVQGVLVGPIVDRLGPRLTLIVGLLSGGVGMAIYALAPSGPWFWLGVPGLVLWGMSSPALQQMMTRQVSASQQGQLQGANNSLRSLSALAGPAVFGGLFAWSLHPLPGAPFLLAAFLLAVAVVVAWLLIARRSVTNSEVEAP</sequence>
<keyword evidence="4" id="KW-0813">Transport</keyword>
<dbReference type="InterPro" id="IPR036259">
    <property type="entry name" value="MFS_trans_sf"/>
</dbReference>